<keyword evidence="1" id="KW-0472">Membrane</keyword>
<protein>
    <submittedName>
        <fullName evidence="2">Uncharacterized protein</fullName>
    </submittedName>
</protein>
<organism evidence="2 3">
    <name type="scientific">Marinobacterium halophilum</name>
    <dbReference type="NCBI Taxonomy" id="267374"/>
    <lineage>
        <taxon>Bacteria</taxon>
        <taxon>Pseudomonadati</taxon>
        <taxon>Pseudomonadota</taxon>
        <taxon>Gammaproteobacteria</taxon>
        <taxon>Oceanospirillales</taxon>
        <taxon>Oceanospirillaceae</taxon>
        <taxon>Marinobacterium</taxon>
    </lineage>
</organism>
<accession>A0A2P8F3B3</accession>
<keyword evidence="3" id="KW-1185">Reference proteome</keyword>
<evidence type="ECO:0000256" key="1">
    <source>
        <dbReference type="SAM" id="Phobius"/>
    </source>
</evidence>
<evidence type="ECO:0000313" key="2">
    <source>
        <dbReference type="EMBL" id="PSL16214.1"/>
    </source>
</evidence>
<sequence>MKHHLNISPIQNRKCLIDNLAYTFVFLILVLHTTVDTDNQKKTHNQPIVFLNHDLEKLPNMTVFYHIFDTPTF</sequence>
<comment type="caution">
    <text evidence="2">The sequence shown here is derived from an EMBL/GenBank/DDBJ whole genome shotgun (WGS) entry which is preliminary data.</text>
</comment>
<name>A0A2P8F3B3_9GAMM</name>
<gene>
    <name evidence="2" type="ORF">CLV44_102137</name>
</gene>
<dbReference type="Proteomes" id="UP000242133">
    <property type="component" value="Unassembled WGS sequence"/>
</dbReference>
<keyword evidence="1" id="KW-1133">Transmembrane helix</keyword>
<dbReference type="EMBL" id="PYGI01000002">
    <property type="protein sequence ID" value="PSL16214.1"/>
    <property type="molecule type" value="Genomic_DNA"/>
</dbReference>
<keyword evidence="1" id="KW-0812">Transmembrane</keyword>
<dbReference type="AlphaFoldDB" id="A0A2P8F3B3"/>
<feature type="transmembrane region" description="Helical" evidence="1">
    <location>
        <begin position="16"/>
        <end position="35"/>
    </location>
</feature>
<reference evidence="2 3" key="1">
    <citation type="submission" date="2018-03" db="EMBL/GenBank/DDBJ databases">
        <title>Genomic Encyclopedia of Archaeal and Bacterial Type Strains, Phase II (KMG-II): from individual species to whole genera.</title>
        <authorList>
            <person name="Goeker M."/>
        </authorList>
    </citation>
    <scope>NUCLEOTIDE SEQUENCE [LARGE SCALE GENOMIC DNA]</scope>
    <source>
        <strain evidence="2 3">DSM 17586</strain>
    </source>
</reference>
<proteinExistence type="predicted"/>
<evidence type="ECO:0000313" key="3">
    <source>
        <dbReference type="Proteomes" id="UP000242133"/>
    </source>
</evidence>